<comment type="caution">
    <text evidence="2">The sequence shown here is derived from an EMBL/GenBank/DDBJ whole genome shotgun (WGS) entry which is preliminary data.</text>
</comment>
<feature type="domain" description="NodB homology" evidence="1">
    <location>
        <begin position="5"/>
        <end position="182"/>
    </location>
</feature>
<dbReference type="GO" id="GO:0005975">
    <property type="term" value="P:carbohydrate metabolic process"/>
    <property type="evidence" value="ECO:0007669"/>
    <property type="project" value="InterPro"/>
</dbReference>
<proteinExistence type="predicted"/>
<protein>
    <submittedName>
        <fullName evidence="2">Polysaccharide deacetylase family protein</fullName>
    </submittedName>
</protein>
<dbReference type="SUPFAM" id="SSF88713">
    <property type="entry name" value="Glycoside hydrolase/deacetylase"/>
    <property type="match status" value="1"/>
</dbReference>
<dbReference type="InterPro" id="IPR002509">
    <property type="entry name" value="NODB_dom"/>
</dbReference>
<sequence>MMNKKLVALTFDDGPDIDITPKVLDLLEKYHVVASFFLIGERITESTKPLIQRQISLGCDIQNHSWTHPFMDKMPKEAIIKEIQDTSDLIYNIVGVAPTFFRPPFIAVSDEMYECIDLPFINGINCLDWDPTVSAEDRADMILSNVKDGDIILLHDLVGNVNTVKALETIIPGMLERDFEFVNIGKLFELKGINPNVKNKIWTNVLE</sequence>
<evidence type="ECO:0000259" key="1">
    <source>
        <dbReference type="PROSITE" id="PS51677"/>
    </source>
</evidence>
<organism evidence="2 3">
    <name type="scientific">Variimorphobacter saccharofermentans</name>
    <dbReference type="NCBI Taxonomy" id="2755051"/>
    <lineage>
        <taxon>Bacteria</taxon>
        <taxon>Bacillati</taxon>
        <taxon>Bacillota</taxon>
        <taxon>Clostridia</taxon>
        <taxon>Lachnospirales</taxon>
        <taxon>Lachnospiraceae</taxon>
        <taxon>Variimorphobacter</taxon>
    </lineage>
</organism>
<gene>
    <name evidence="2" type="ORF">H0486_13615</name>
</gene>
<dbReference type="Gene3D" id="3.20.20.370">
    <property type="entry name" value="Glycoside hydrolase/deacetylase"/>
    <property type="match status" value="1"/>
</dbReference>
<dbReference type="AlphaFoldDB" id="A0A839K400"/>
<name>A0A839K400_9FIRM</name>
<dbReference type="InterPro" id="IPR011330">
    <property type="entry name" value="Glyco_hydro/deAcase_b/a-brl"/>
</dbReference>
<dbReference type="EMBL" id="JACEGA010000001">
    <property type="protein sequence ID" value="MBB2183912.1"/>
    <property type="molecule type" value="Genomic_DNA"/>
</dbReference>
<evidence type="ECO:0000313" key="3">
    <source>
        <dbReference type="Proteomes" id="UP000574276"/>
    </source>
</evidence>
<accession>A0A839K400</accession>
<reference evidence="2 3" key="1">
    <citation type="submission" date="2020-07" db="EMBL/GenBank/DDBJ databases">
        <title>Characterization and genome sequencing of isolate MD1, a novel member within the family Lachnospiraceae.</title>
        <authorList>
            <person name="Rettenmaier R."/>
            <person name="Di Bello L."/>
            <person name="Zinser C."/>
            <person name="Scheitz K."/>
            <person name="Liebl W."/>
            <person name="Zverlov V."/>
        </authorList>
    </citation>
    <scope>NUCLEOTIDE SEQUENCE [LARGE SCALE GENOMIC DNA]</scope>
    <source>
        <strain evidence="2 3">MD1</strain>
    </source>
</reference>
<dbReference type="PANTHER" id="PTHR10587">
    <property type="entry name" value="GLYCOSYL TRANSFERASE-RELATED"/>
    <property type="match status" value="1"/>
</dbReference>
<evidence type="ECO:0000313" key="2">
    <source>
        <dbReference type="EMBL" id="MBB2183912.1"/>
    </source>
</evidence>
<dbReference type="Pfam" id="PF01522">
    <property type="entry name" value="Polysacc_deac_1"/>
    <property type="match status" value="1"/>
</dbReference>
<dbReference type="InterPro" id="IPR050248">
    <property type="entry name" value="Polysacc_deacetylase_ArnD"/>
</dbReference>
<dbReference type="PANTHER" id="PTHR10587:SF125">
    <property type="entry name" value="POLYSACCHARIDE DEACETYLASE YHEN-RELATED"/>
    <property type="match status" value="1"/>
</dbReference>
<dbReference type="GO" id="GO:0016810">
    <property type="term" value="F:hydrolase activity, acting on carbon-nitrogen (but not peptide) bonds"/>
    <property type="evidence" value="ECO:0007669"/>
    <property type="project" value="InterPro"/>
</dbReference>
<dbReference type="PROSITE" id="PS51677">
    <property type="entry name" value="NODB"/>
    <property type="match status" value="1"/>
</dbReference>
<dbReference type="Proteomes" id="UP000574276">
    <property type="component" value="Unassembled WGS sequence"/>
</dbReference>
<keyword evidence="3" id="KW-1185">Reference proteome</keyword>